<comment type="catalytic activity">
    <reaction evidence="13 15">
        <text>NAD(+) + (deoxyribonucleotide)n-3'-hydroxyl + 5'-phospho-(deoxyribonucleotide)m = (deoxyribonucleotide)n+m + AMP + beta-nicotinamide D-nucleotide.</text>
        <dbReference type="EC" id="6.5.1.2"/>
    </reaction>
</comment>
<dbReference type="HAMAP" id="MF_01588">
    <property type="entry name" value="DNA_ligase_A"/>
    <property type="match status" value="1"/>
</dbReference>
<organism evidence="17 18">
    <name type="scientific">Holospora elegans E1</name>
    <dbReference type="NCBI Taxonomy" id="1427503"/>
    <lineage>
        <taxon>Bacteria</taxon>
        <taxon>Pseudomonadati</taxon>
        <taxon>Pseudomonadota</taxon>
        <taxon>Alphaproteobacteria</taxon>
        <taxon>Holosporales</taxon>
        <taxon>Holosporaceae</taxon>
        <taxon>Holospora</taxon>
    </lineage>
</organism>
<sequence length="680" mass="77449">MVKNSGIPFDIQDEWNSLVSEIRMHNRLYYEEDLPLISDEDYDALYQRLVQLESRFPELINEESPTQKIHVQLQDDAEEVTHLFPLYSLDSVYTFEEVEQFVTRTSKAQEKEKICYVVEGKIDGLTLALHYKKGRLVSAATRGNGKVGENVTKHIVHISNIPFEITFDSIPEDLEIRGEVYIESRDFEAFNQYRYKKGETCFSNPRNAAAGALRHLDPAHTMHRGLKFAVHGVWPQIESSYSNAMKLLKSLGFYMPLSCGFGKTAKELLKYFEEISLERESLDYQIDGLVYKVDDWEHSNHLGYRAKSPRFAIAHKFPAQSSITVLEDIQIQVGRTGILTPVAILSPVLLGGVQITRATLHNEDEILKKDFRIGDRVRIQRAGDVIPQVCEVVYPKYRNNSSEDNGRFVFPSSCPACEGSVIRLKGESAWRCISGLKCPAQKIWSLYHFVSKEGMDIQGLGPQNVRALYQAGILTELVDLFTLSQHKEYWLTLEGWREKSVEGVLRSIEHRRNNISAESFFYALSIPHVGKVTAALLAKNFSPETLITMPKEVLQEILITMQGIGAVLAESIANFFYHNSLQIQKILAYLSFKKNEKIQVFLPLQGKKVVFTGHFQHGTRQNFEKEAERFGAAIGSQVSKNTHYLVVGEKPGSKYARAKELKIQTLTEEEWMAFLQTFLS</sequence>
<dbReference type="Pfam" id="PF01653">
    <property type="entry name" value="DNA_ligase_aden"/>
    <property type="match status" value="1"/>
</dbReference>
<feature type="domain" description="BRCT" evidence="16">
    <location>
        <begin position="599"/>
        <end position="672"/>
    </location>
</feature>
<dbReference type="Gene3D" id="3.40.50.10190">
    <property type="entry name" value="BRCT domain"/>
    <property type="match status" value="1"/>
</dbReference>
<reference evidence="17 18" key="1">
    <citation type="journal article" date="2014" name="FEMS Microbiol. Lett.">
        <title>Draft genome sequences of three Holospora species (Holospora obtusa, Holospora undulata, and Holospora elegans), endonuclear symbiotic bacteria of the ciliate Paramecium caudatum.</title>
        <authorList>
            <person name="Dohra H."/>
            <person name="Tanaka K."/>
            <person name="Suzuki T."/>
            <person name="Fujishima M."/>
            <person name="Suzuki H."/>
        </authorList>
    </citation>
    <scope>NUCLEOTIDE SEQUENCE [LARGE SCALE GENOMIC DNA]</scope>
    <source>
        <strain evidence="17 18">E1</strain>
    </source>
</reference>
<evidence type="ECO:0000259" key="16">
    <source>
        <dbReference type="PROSITE" id="PS50172"/>
    </source>
</evidence>
<dbReference type="GO" id="GO:0003911">
    <property type="term" value="F:DNA ligase (NAD+) activity"/>
    <property type="evidence" value="ECO:0007669"/>
    <property type="project" value="UniProtKB-UniRule"/>
</dbReference>
<dbReference type="InterPro" id="IPR004150">
    <property type="entry name" value="NAD_DNA_ligase_OB"/>
</dbReference>
<feature type="active site" description="N6-AMP-lysine intermediate" evidence="15">
    <location>
        <position position="121"/>
    </location>
</feature>
<accession>A0A023DYC3</accession>
<dbReference type="Pfam" id="PF12826">
    <property type="entry name" value="HHH_2"/>
    <property type="match status" value="1"/>
</dbReference>
<dbReference type="NCBIfam" id="NF005932">
    <property type="entry name" value="PRK07956.1"/>
    <property type="match status" value="1"/>
</dbReference>
<evidence type="ECO:0000256" key="13">
    <source>
        <dbReference type="ARBA" id="ARBA00034005"/>
    </source>
</evidence>
<evidence type="ECO:0000256" key="9">
    <source>
        <dbReference type="ARBA" id="ARBA00022842"/>
    </source>
</evidence>
<dbReference type="InterPro" id="IPR013839">
    <property type="entry name" value="DNAligase_adenylation"/>
</dbReference>
<keyword evidence="4 15" id="KW-0436">Ligase</keyword>
<dbReference type="Pfam" id="PF03120">
    <property type="entry name" value="OB_DNA_ligase"/>
    <property type="match status" value="1"/>
</dbReference>
<dbReference type="SUPFAM" id="SSF52113">
    <property type="entry name" value="BRCT domain"/>
    <property type="match status" value="1"/>
</dbReference>
<comment type="caution">
    <text evidence="15">Lacks conserved residue(s) required for the propagation of feature annotation.</text>
</comment>
<feature type="binding site" evidence="15">
    <location>
        <begin position="39"/>
        <end position="43"/>
    </location>
    <ligand>
        <name>NAD(+)</name>
        <dbReference type="ChEBI" id="CHEBI:57540"/>
    </ligand>
</feature>
<dbReference type="AlphaFoldDB" id="A0A023DYC3"/>
<keyword evidence="11 15" id="KW-0234">DNA repair</keyword>
<dbReference type="Proteomes" id="UP000024842">
    <property type="component" value="Unassembled WGS sequence"/>
</dbReference>
<keyword evidence="7 15" id="KW-0227">DNA damage</keyword>
<dbReference type="InterPro" id="IPR013840">
    <property type="entry name" value="DNAligase_N"/>
</dbReference>
<dbReference type="Gene3D" id="3.30.470.30">
    <property type="entry name" value="DNA ligase/mRNA capping enzyme"/>
    <property type="match status" value="1"/>
</dbReference>
<proteinExistence type="inferred from homology"/>
<evidence type="ECO:0000256" key="14">
    <source>
        <dbReference type="ARBA" id="ARBA00060881"/>
    </source>
</evidence>
<dbReference type="GO" id="GO:0006260">
    <property type="term" value="P:DNA replication"/>
    <property type="evidence" value="ECO:0007669"/>
    <property type="project" value="UniProtKB-KW"/>
</dbReference>
<comment type="function">
    <text evidence="1 15">DNA ligase that catalyzes the formation of phosphodiester linkages between 5'-phosphoryl and 3'-hydroxyl groups in double-stranded DNA using NAD as a coenzyme and as the energy source for the reaction. It is essential for DNA replication and repair of damaged DNA.</text>
</comment>
<dbReference type="Gene3D" id="6.20.10.30">
    <property type="match status" value="1"/>
</dbReference>
<keyword evidence="9 15" id="KW-0460">Magnesium</keyword>
<dbReference type="SUPFAM" id="SSF50249">
    <property type="entry name" value="Nucleic acid-binding proteins"/>
    <property type="match status" value="1"/>
</dbReference>
<evidence type="ECO:0000256" key="3">
    <source>
        <dbReference type="ARBA" id="ARBA00013308"/>
    </source>
</evidence>
<dbReference type="InterPro" id="IPR041663">
    <property type="entry name" value="DisA/LigA_HHH"/>
</dbReference>
<dbReference type="InterPro" id="IPR001679">
    <property type="entry name" value="DNA_ligase"/>
</dbReference>
<dbReference type="Pfam" id="PF22745">
    <property type="entry name" value="Nlig-Ia"/>
    <property type="match status" value="1"/>
</dbReference>
<dbReference type="PROSITE" id="PS01056">
    <property type="entry name" value="DNA_LIGASE_N2"/>
    <property type="match status" value="1"/>
</dbReference>
<name>A0A023DYC3_9PROT</name>
<dbReference type="CDD" id="cd00114">
    <property type="entry name" value="LIGANc"/>
    <property type="match status" value="1"/>
</dbReference>
<evidence type="ECO:0000256" key="7">
    <source>
        <dbReference type="ARBA" id="ARBA00022763"/>
    </source>
</evidence>
<evidence type="ECO:0000256" key="5">
    <source>
        <dbReference type="ARBA" id="ARBA00022705"/>
    </source>
</evidence>
<feature type="binding site" evidence="15">
    <location>
        <position position="414"/>
    </location>
    <ligand>
        <name>Zn(2+)</name>
        <dbReference type="ChEBI" id="CHEBI:29105"/>
    </ligand>
</feature>
<feature type="binding site" evidence="15">
    <location>
        <position position="316"/>
    </location>
    <ligand>
        <name>NAD(+)</name>
        <dbReference type="ChEBI" id="CHEBI:57540"/>
    </ligand>
</feature>
<dbReference type="EC" id="6.5.1.2" evidence="2 15"/>
<dbReference type="Gene3D" id="1.10.150.20">
    <property type="entry name" value="5' to 3' exonuclease, C-terminal subdomain"/>
    <property type="match status" value="2"/>
</dbReference>
<keyword evidence="8 15" id="KW-0862">Zinc</keyword>
<dbReference type="GO" id="GO:0046872">
    <property type="term" value="F:metal ion binding"/>
    <property type="evidence" value="ECO:0007669"/>
    <property type="project" value="UniProtKB-KW"/>
</dbReference>
<evidence type="ECO:0000256" key="8">
    <source>
        <dbReference type="ARBA" id="ARBA00022833"/>
    </source>
</evidence>
<dbReference type="Gene3D" id="2.40.50.140">
    <property type="entry name" value="Nucleic acid-binding proteins"/>
    <property type="match status" value="1"/>
</dbReference>
<feature type="binding site" evidence="15">
    <location>
        <position position="142"/>
    </location>
    <ligand>
        <name>NAD(+)</name>
        <dbReference type="ChEBI" id="CHEBI:57540"/>
    </ligand>
</feature>
<feature type="binding site" evidence="15">
    <location>
        <position position="417"/>
    </location>
    <ligand>
        <name>Zn(2+)</name>
        <dbReference type="ChEBI" id="CHEBI:29105"/>
    </ligand>
</feature>
<dbReference type="PIRSF" id="PIRSF001604">
    <property type="entry name" value="LigA"/>
    <property type="match status" value="1"/>
</dbReference>
<evidence type="ECO:0000256" key="2">
    <source>
        <dbReference type="ARBA" id="ARBA00012722"/>
    </source>
</evidence>
<comment type="cofactor">
    <cofactor evidence="15">
        <name>Mg(2+)</name>
        <dbReference type="ChEBI" id="CHEBI:18420"/>
    </cofactor>
    <cofactor evidence="15">
        <name>Mn(2+)</name>
        <dbReference type="ChEBI" id="CHEBI:29035"/>
    </cofactor>
</comment>
<dbReference type="InterPro" id="IPR004149">
    <property type="entry name" value="Znf_DNAligase_C4"/>
</dbReference>
<dbReference type="NCBIfam" id="TIGR00575">
    <property type="entry name" value="dnlj"/>
    <property type="match status" value="1"/>
</dbReference>
<comment type="caution">
    <text evidence="17">The sequence shown here is derived from an EMBL/GenBank/DDBJ whole genome shotgun (WGS) entry which is preliminary data.</text>
</comment>
<evidence type="ECO:0000313" key="18">
    <source>
        <dbReference type="Proteomes" id="UP000024842"/>
    </source>
</evidence>
<dbReference type="PROSITE" id="PS50172">
    <property type="entry name" value="BRCT"/>
    <property type="match status" value="1"/>
</dbReference>
<feature type="binding site" evidence="15">
    <location>
        <begin position="88"/>
        <end position="89"/>
    </location>
    <ligand>
        <name>NAD(+)</name>
        <dbReference type="ChEBI" id="CHEBI:57540"/>
    </ligand>
</feature>
<keyword evidence="10 15" id="KW-0520">NAD</keyword>
<dbReference type="Gene3D" id="1.10.287.610">
    <property type="entry name" value="Helix hairpin bin"/>
    <property type="match status" value="1"/>
</dbReference>
<comment type="similarity">
    <text evidence="14 15">Belongs to the NAD-dependent DNA ligase family. LigA subfamily.</text>
</comment>
<dbReference type="InterPro" id="IPR001357">
    <property type="entry name" value="BRCT_dom"/>
</dbReference>
<dbReference type="RefSeq" id="WP_162480322.1">
    <property type="nucleotide sequence ID" value="NZ_BAUP01000092.1"/>
</dbReference>
<dbReference type="InterPro" id="IPR010994">
    <property type="entry name" value="RuvA_2-like"/>
</dbReference>
<dbReference type="Pfam" id="PF00533">
    <property type="entry name" value="BRCT"/>
    <property type="match status" value="1"/>
</dbReference>
<protein>
    <recommendedName>
        <fullName evidence="3 15">DNA ligase</fullName>
        <ecNumber evidence="2 15">6.5.1.2</ecNumber>
    </recommendedName>
    <alternativeName>
        <fullName evidence="15">Polydeoxyribonucleotide synthase [NAD(+)]</fullName>
    </alternativeName>
</protein>
<evidence type="ECO:0000256" key="1">
    <source>
        <dbReference type="ARBA" id="ARBA00004067"/>
    </source>
</evidence>
<keyword evidence="12 15" id="KW-0464">Manganese</keyword>
<evidence type="ECO:0000256" key="6">
    <source>
        <dbReference type="ARBA" id="ARBA00022723"/>
    </source>
</evidence>
<feature type="binding site" evidence="15">
    <location>
        <position position="438"/>
    </location>
    <ligand>
        <name>Zn(2+)</name>
        <dbReference type="ChEBI" id="CHEBI:29105"/>
    </ligand>
</feature>
<dbReference type="SMART" id="SM00292">
    <property type="entry name" value="BRCT"/>
    <property type="match status" value="1"/>
</dbReference>
<dbReference type="FunFam" id="2.40.50.140:FF:000012">
    <property type="entry name" value="DNA ligase"/>
    <property type="match status" value="1"/>
</dbReference>
<gene>
    <name evidence="15" type="primary">ligA</name>
    <name evidence="17" type="ORF">HE1_00757</name>
</gene>
<dbReference type="Pfam" id="PF03119">
    <property type="entry name" value="DNA_ligase_ZBD"/>
    <property type="match status" value="1"/>
</dbReference>
<evidence type="ECO:0000256" key="12">
    <source>
        <dbReference type="ARBA" id="ARBA00023211"/>
    </source>
</evidence>
<feature type="binding site" evidence="15">
    <location>
        <position position="179"/>
    </location>
    <ligand>
        <name>NAD(+)</name>
        <dbReference type="ChEBI" id="CHEBI:57540"/>
    </ligand>
</feature>
<keyword evidence="6 15" id="KW-0479">Metal-binding</keyword>
<dbReference type="GO" id="GO:0006281">
    <property type="term" value="P:DNA repair"/>
    <property type="evidence" value="ECO:0007669"/>
    <property type="project" value="UniProtKB-KW"/>
</dbReference>
<dbReference type="InterPro" id="IPR036420">
    <property type="entry name" value="BRCT_dom_sf"/>
</dbReference>
<keyword evidence="5 15" id="KW-0235">DNA replication</keyword>
<dbReference type="EMBL" id="BAUP01000092">
    <property type="protein sequence ID" value="GAJ46424.1"/>
    <property type="molecule type" value="Genomic_DNA"/>
</dbReference>
<dbReference type="InterPro" id="IPR012340">
    <property type="entry name" value="NA-bd_OB-fold"/>
</dbReference>
<evidence type="ECO:0000313" key="17">
    <source>
        <dbReference type="EMBL" id="GAJ46424.1"/>
    </source>
</evidence>
<evidence type="ECO:0000256" key="11">
    <source>
        <dbReference type="ARBA" id="ARBA00023204"/>
    </source>
</evidence>
<dbReference type="SUPFAM" id="SSF47781">
    <property type="entry name" value="RuvA domain 2-like"/>
    <property type="match status" value="1"/>
</dbReference>
<feature type="binding site" evidence="15">
    <location>
        <position position="119"/>
    </location>
    <ligand>
        <name>NAD(+)</name>
        <dbReference type="ChEBI" id="CHEBI:57540"/>
    </ligand>
</feature>
<feature type="binding site" evidence="15">
    <location>
        <position position="292"/>
    </location>
    <ligand>
        <name>NAD(+)</name>
        <dbReference type="ChEBI" id="CHEBI:57540"/>
    </ligand>
</feature>
<evidence type="ECO:0000256" key="10">
    <source>
        <dbReference type="ARBA" id="ARBA00023027"/>
    </source>
</evidence>
<dbReference type="InterPro" id="IPR033136">
    <property type="entry name" value="DNA_ligase_CS"/>
</dbReference>
<evidence type="ECO:0000256" key="15">
    <source>
        <dbReference type="HAMAP-Rule" id="MF_01588"/>
    </source>
</evidence>
<dbReference type="SMART" id="SM00532">
    <property type="entry name" value="LIGANc"/>
    <property type="match status" value="1"/>
</dbReference>
<dbReference type="SUPFAM" id="SSF56091">
    <property type="entry name" value="DNA ligase/mRNA capping enzyme, catalytic domain"/>
    <property type="match status" value="1"/>
</dbReference>
<keyword evidence="18" id="KW-1185">Reference proteome</keyword>
<dbReference type="CDD" id="cd17748">
    <property type="entry name" value="BRCT_DNA_ligase_like"/>
    <property type="match status" value="1"/>
</dbReference>
<evidence type="ECO:0000256" key="4">
    <source>
        <dbReference type="ARBA" id="ARBA00022598"/>
    </source>
</evidence>
<dbReference type="STRING" id="1427503.HE1_00757"/>